<name>A0A3D5J3K0_9FLAO</name>
<evidence type="ECO:0000313" key="2">
    <source>
        <dbReference type="EMBL" id="HCV81846.1"/>
    </source>
</evidence>
<reference evidence="2 3" key="1">
    <citation type="journal article" date="2018" name="Nat. Biotechnol.">
        <title>A standardized bacterial taxonomy based on genome phylogeny substantially revises the tree of life.</title>
        <authorList>
            <person name="Parks D.H."/>
            <person name="Chuvochina M."/>
            <person name="Waite D.W."/>
            <person name="Rinke C."/>
            <person name="Skarshewski A."/>
            <person name="Chaumeil P.A."/>
            <person name="Hugenholtz P."/>
        </authorList>
    </citation>
    <scope>NUCLEOTIDE SEQUENCE [LARGE SCALE GENOMIC DNA]</scope>
    <source>
        <strain evidence="2">UBA9359</strain>
    </source>
</reference>
<feature type="signal peptide" evidence="1">
    <location>
        <begin position="1"/>
        <end position="21"/>
    </location>
</feature>
<organism evidence="2 3">
    <name type="scientific">Zunongwangia profunda</name>
    <dbReference type="NCBI Taxonomy" id="398743"/>
    <lineage>
        <taxon>Bacteria</taxon>
        <taxon>Pseudomonadati</taxon>
        <taxon>Bacteroidota</taxon>
        <taxon>Flavobacteriia</taxon>
        <taxon>Flavobacteriales</taxon>
        <taxon>Flavobacteriaceae</taxon>
        <taxon>Zunongwangia</taxon>
    </lineage>
</organism>
<dbReference type="EMBL" id="DPMF01000286">
    <property type="protein sequence ID" value="HCV81846.1"/>
    <property type="molecule type" value="Genomic_DNA"/>
</dbReference>
<sequence>MKLTLYKLLFCALLVPALGFANKDLDGRHTKEKTIKKEFKVSQRGVLDINNNYGNIDISTWDENRIVIQVFIKTNGDDPERVQKKLNDISVDFQQSGNRVSARTRYQKEEKSWWSGLFSSSNNVNMEINYVVKAPVNHDMVIDNDYGAIYIDKVNGNTDISCDYGKIDIGELRGSRNILNFDYTRNSHFGFISSAEIDADYSEFTIEEAEDLIISADYTDSKVEKVERLRYNCDYGSFRVDKVKDLEADGDYLSTKIGRVFSSLSLNQDYGSISIEKLINGVKSVNIDTDYAGIKLGFDAEMDFIFNVHTSYGSVKGTDDLEVQKRHDRNTSKEISGYYGKQNSQNSINITTSYGSVSFHKEY</sequence>
<feature type="chain" id="PRO_5017756507" description="Adhesin domain-containing protein" evidence="1">
    <location>
        <begin position="22"/>
        <end position="363"/>
    </location>
</feature>
<keyword evidence="1" id="KW-0732">Signal</keyword>
<protein>
    <recommendedName>
        <fullName evidence="4">Adhesin domain-containing protein</fullName>
    </recommendedName>
</protein>
<dbReference type="AlphaFoldDB" id="A0A3D5J3K0"/>
<comment type="caution">
    <text evidence="2">The sequence shown here is derived from an EMBL/GenBank/DDBJ whole genome shotgun (WGS) entry which is preliminary data.</text>
</comment>
<dbReference type="RefSeq" id="WP_041578801.1">
    <property type="nucleotide sequence ID" value="NZ_CAJXAW010000025.1"/>
</dbReference>
<accession>A0A3D5J3K0</accession>
<dbReference type="Proteomes" id="UP000264330">
    <property type="component" value="Unassembled WGS sequence"/>
</dbReference>
<gene>
    <name evidence="2" type="ORF">DGQ38_12435</name>
</gene>
<proteinExistence type="predicted"/>
<evidence type="ECO:0000256" key="1">
    <source>
        <dbReference type="SAM" id="SignalP"/>
    </source>
</evidence>
<evidence type="ECO:0008006" key="4">
    <source>
        <dbReference type="Google" id="ProtNLM"/>
    </source>
</evidence>
<evidence type="ECO:0000313" key="3">
    <source>
        <dbReference type="Proteomes" id="UP000264330"/>
    </source>
</evidence>